<feature type="non-terminal residue" evidence="2">
    <location>
        <position position="1"/>
    </location>
</feature>
<proteinExistence type="predicted"/>
<feature type="domain" description="Phosphoribosyltransferase" evidence="1">
    <location>
        <begin position="20"/>
        <end position="94"/>
    </location>
</feature>
<protein>
    <recommendedName>
        <fullName evidence="1">Phosphoribosyltransferase domain-containing protein</fullName>
    </recommendedName>
</protein>
<dbReference type="InterPro" id="IPR000836">
    <property type="entry name" value="PRTase_dom"/>
</dbReference>
<dbReference type="Pfam" id="PF00156">
    <property type="entry name" value="Pribosyltran"/>
    <property type="match status" value="1"/>
</dbReference>
<dbReference type="CDD" id="cd06223">
    <property type="entry name" value="PRTases_typeI"/>
    <property type="match status" value="1"/>
</dbReference>
<evidence type="ECO:0000259" key="1">
    <source>
        <dbReference type="Pfam" id="PF00156"/>
    </source>
</evidence>
<organism evidence="2">
    <name type="scientific">marine metagenome</name>
    <dbReference type="NCBI Taxonomy" id="408172"/>
    <lineage>
        <taxon>unclassified sequences</taxon>
        <taxon>metagenomes</taxon>
        <taxon>ecological metagenomes</taxon>
    </lineage>
</organism>
<dbReference type="SUPFAM" id="SSF53271">
    <property type="entry name" value="PRTase-like"/>
    <property type="match status" value="1"/>
</dbReference>
<dbReference type="EMBL" id="UINC01034278">
    <property type="protein sequence ID" value="SVB24867.1"/>
    <property type="molecule type" value="Genomic_DNA"/>
</dbReference>
<accession>A0A382CHR0</accession>
<gene>
    <name evidence="2" type="ORF">METZ01_LOCUS177721</name>
</gene>
<reference evidence="2" key="1">
    <citation type="submission" date="2018-05" db="EMBL/GenBank/DDBJ databases">
        <authorList>
            <person name="Lanie J.A."/>
            <person name="Ng W.-L."/>
            <person name="Kazmierczak K.M."/>
            <person name="Andrzejewski T.M."/>
            <person name="Davidsen T.M."/>
            <person name="Wayne K.J."/>
            <person name="Tettelin H."/>
            <person name="Glass J.I."/>
            <person name="Rusch D."/>
            <person name="Podicherti R."/>
            <person name="Tsui H.-C.T."/>
            <person name="Winkler M.E."/>
        </authorList>
    </citation>
    <scope>NUCLEOTIDE SEQUENCE</scope>
</reference>
<evidence type="ECO:0000313" key="2">
    <source>
        <dbReference type="EMBL" id="SVB24867.1"/>
    </source>
</evidence>
<dbReference type="Gene3D" id="3.40.50.2020">
    <property type="match status" value="1"/>
</dbReference>
<sequence length="116" mass="13377">YKGTGTKNQQGAITFSRDLAKTTPNLGSRVLLVDDLVDTGVTLEKTIAWLNHFYGFYLDEVRTAVIWQKATSTFKPDYKIDYLDTSPWIHMPFEKYEEMDITQLTKDHLLTKQIGE</sequence>
<name>A0A382CHR0_9ZZZZ</name>
<dbReference type="AlphaFoldDB" id="A0A382CHR0"/>
<dbReference type="InterPro" id="IPR029057">
    <property type="entry name" value="PRTase-like"/>
</dbReference>